<accession>A0ABZ1B0I2</accession>
<protein>
    <submittedName>
        <fullName evidence="1">Uncharacterized protein</fullName>
    </submittedName>
</protein>
<evidence type="ECO:0000313" key="2">
    <source>
        <dbReference type="Proteomes" id="UP001324287"/>
    </source>
</evidence>
<keyword evidence="2" id="KW-1185">Reference proteome</keyword>
<organism evidence="1 2">
    <name type="scientific">Blastococcus brunescens</name>
    <dbReference type="NCBI Taxonomy" id="1564165"/>
    <lineage>
        <taxon>Bacteria</taxon>
        <taxon>Bacillati</taxon>
        <taxon>Actinomycetota</taxon>
        <taxon>Actinomycetes</taxon>
        <taxon>Geodermatophilales</taxon>
        <taxon>Geodermatophilaceae</taxon>
        <taxon>Blastococcus</taxon>
    </lineage>
</organism>
<dbReference type="RefSeq" id="WP_324275217.1">
    <property type="nucleotide sequence ID" value="NZ_CP141261.1"/>
</dbReference>
<evidence type="ECO:0000313" key="1">
    <source>
        <dbReference type="EMBL" id="WRL63887.1"/>
    </source>
</evidence>
<proteinExistence type="predicted"/>
<reference evidence="1 2" key="1">
    <citation type="submission" date="2023-12" db="EMBL/GenBank/DDBJ databases">
        <title>Blastococcus brunescens sp. nov., an actonobacterium isolated from sandstone collected in sahara desert.</title>
        <authorList>
            <person name="Gtari M."/>
            <person name="Ghodhbane F."/>
        </authorList>
    </citation>
    <scope>NUCLEOTIDE SEQUENCE [LARGE SCALE GENOMIC DNA]</scope>
    <source>
        <strain evidence="1 2">BMG 8361</strain>
    </source>
</reference>
<sequence length="45" mass="5057">MQDVARRAVESYIRAHEPEVPIGVLIDAESDRYAGAVADLSRWQD</sequence>
<dbReference type="Proteomes" id="UP001324287">
    <property type="component" value="Chromosome"/>
</dbReference>
<gene>
    <name evidence="1" type="ORF">U6N30_30450</name>
</gene>
<name>A0ABZ1B0I2_9ACTN</name>
<dbReference type="EMBL" id="CP141261">
    <property type="protein sequence ID" value="WRL63887.1"/>
    <property type="molecule type" value="Genomic_DNA"/>
</dbReference>